<organism evidence="2 3">
    <name type="scientific">Desulfotomaculum copahuensis</name>
    <dbReference type="NCBI Taxonomy" id="1838280"/>
    <lineage>
        <taxon>Bacteria</taxon>
        <taxon>Bacillati</taxon>
        <taxon>Bacillota</taxon>
        <taxon>Clostridia</taxon>
        <taxon>Eubacteriales</taxon>
        <taxon>Desulfotomaculaceae</taxon>
        <taxon>Desulfotomaculum</taxon>
    </lineage>
</organism>
<dbReference type="RefSeq" id="WP_066666944.1">
    <property type="nucleotide sequence ID" value="NZ_LYVF01000069.1"/>
</dbReference>
<evidence type="ECO:0000313" key="3">
    <source>
        <dbReference type="Proteomes" id="UP000078532"/>
    </source>
</evidence>
<name>A0A1B7LGI7_9FIRM</name>
<keyword evidence="1" id="KW-0472">Membrane</keyword>
<proteinExistence type="predicted"/>
<keyword evidence="1" id="KW-1133">Transmembrane helix</keyword>
<keyword evidence="1" id="KW-0812">Transmembrane</keyword>
<reference evidence="2 3" key="1">
    <citation type="submission" date="2016-04" db="EMBL/GenBank/DDBJ databases">
        <authorList>
            <person name="Evans L.H."/>
            <person name="Alamgir A."/>
            <person name="Owens N."/>
            <person name="Weber N.D."/>
            <person name="Virtaneva K."/>
            <person name="Barbian K."/>
            <person name="Babar A."/>
            <person name="Rosenke K."/>
        </authorList>
    </citation>
    <scope>NUCLEOTIDE SEQUENCE [LARGE SCALE GENOMIC DNA]</scope>
    <source>
        <strain evidence="2 3">LMa1</strain>
    </source>
</reference>
<accession>A0A1B7LGI7</accession>
<dbReference type="AlphaFoldDB" id="A0A1B7LGI7"/>
<protein>
    <submittedName>
        <fullName evidence="2">Uncharacterized protein</fullName>
    </submittedName>
</protein>
<dbReference type="EMBL" id="LYVF01000069">
    <property type="protein sequence ID" value="OAT85204.1"/>
    <property type="molecule type" value="Genomic_DNA"/>
</dbReference>
<gene>
    <name evidence="2" type="ORF">A6M21_06555</name>
</gene>
<comment type="caution">
    <text evidence="2">The sequence shown here is derived from an EMBL/GenBank/DDBJ whole genome shotgun (WGS) entry which is preliminary data.</text>
</comment>
<feature type="transmembrane region" description="Helical" evidence="1">
    <location>
        <begin position="45"/>
        <end position="64"/>
    </location>
</feature>
<dbReference type="Proteomes" id="UP000078532">
    <property type="component" value="Unassembled WGS sequence"/>
</dbReference>
<keyword evidence="3" id="KW-1185">Reference proteome</keyword>
<sequence length="67" mass="7586">MTSFACNAAEIEFLVVHPLFDEPEEKKDVDAAGAMKMTKSVKYSLMALRMYLIFMVGLVFYRVLSGM</sequence>
<evidence type="ECO:0000256" key="1">
    <source>
        <dbReference type="SAM" id="Phobius"/>
    </source>
</evidence>
<evidence type="ECO:0000313" key="2">
    <source>
        <dbReference type="EMBL" id="OAT85204.1"/>
    </source>
</evidence>